<evidence type="ECO:0000313" key="1">
    <source>
        <dbReference type="EMBL" id="CAB3990037.1"/>
    </source>
</evidence>
<keyword evidence="2" id="KW-1185">Reference proteome</keyword>
<gene>
    <name evidence="1" type="ORF">PACLA_8A025958</name>
</gene>
<dbReference type="AlphaFoldDB" id="A0A6S7GW57"/>
<name>A0A6S7GW57_PARCT</name>
<organism evidence="1 2">
    <name type="scientific">Paramuricea clavata</name>
    <name type="common">Red gorgonian</name>
    <name type="synonym">Violescent sea-whip</name>
    <dbReference type="NCBI Taxonomy" id="317549"/>
    <lineage>
        <taxon>Eukaryota</taxon>
        <taxon>Metazoa</taxon>
        <taxon>Cnidaria</taxon>
        <taxon>Anthozoa</taxon>
        <taxon>Octocorallia</taxon>
        <taxon>Malacalcyonacea</taxon>
        <taxon>Plexauridae</taxon>
        <taxon>Paramuricea</taxon>
    </lineage>
</organism>
<dbReference type="OrthoDB" id="10397706at2759"/>
<feature type="non-terminal residue" evidence="1">
    <location>
        <position position="171"/>
    </location>
</feature>
<reference evidence="1" key="1">
    <citation type="submission" date="2020-04" db="EMBL/GenBank/DDBJ databases">
        <authorList>
            <person name="Alioto T."/>
            <person name="Alioto T."/>
            <person name="Gomez Garrido J."/>
        </authorList>
    </citation>
    <scope>NUCLEOTIDE SEQUENCE</scope>
    <source>
        <strain evidence="1">A484AB</strain>
    </source>
</reference>
<dbReference type="Proteomes" id="UP001152795">
    <property type="component" value="Unassembled WGS sequence"/>
</dbReference>
<sequence length="171" mass="19416">MAYSGLQAKIHLIIGLAGIKIFCLGILLFASSYMVEDLLKDYAYGFDIGRNHCEYWAALPTILTGVILVLSVNKHFKRYHEFLSYLRICCTLIVMVLALGVMIEEAADNAWSHTLVYSDCRHIEPLGVICDMLLKADKWYYVMLFTSDIVLVISIIALFAMFAQWMVFTAL</sequence>
<evidence type="ECO:0000313" key="2">
    <source>
        <dbReference type="Proteomes" id="UP001152795"/>
    </source>
</evidence>
<protein>
    <submittedName>
        <fullName evidence="1">Uncharacterized protein</fullName>
    </submittedName>
</protein>
<accession>A0A6S7GW57</accession>
<proteinExistence type="predicted"/>
<comment type="caution">
    <text evidence="1">The sequence shown here is derived from an EMBL/GenBank/DDBJ whole genome shotgun (WGS) entry which is preliminary data.</text>
</comment>
<dbReference type="EMBL" id="CACRXK020001587">
    <property type="protein sequence ID" value="CAB3990037.1"/>
    <property type="molecule type" value="Genomic_DNA"/>
</dbReference>